<dbReference type="InterPro" id="IPR003021">
    <property type="entry name" value="Rad1_Rec1_Rad17"/>
</dbReference>
<name>D2VBI8_NAEGR</name>
<dbReference type="InterPro" id="IPR046938">
    <property type="entry name" value="DNA_clamp_sf"/>
</dbReference>
<dbReference type="KEGG" id="ngr:NAEGRDRAFT_66232"/>
<dbReference type="GO" id="GO:0006275">
    <property type="term" value="P:regulation of DNA replication"/>
    <property type="evidence" value="ECO:0007669"/>
    <property type="project" value="InterPro"/>
</dbReference>
<organism evidence="2">
    <name type="scientific">Naegleria gruberi</name>
    <name type="common">Amoeba</name>
    <dbReference type="NCBI Taxonomy" id="5762"/>
    <lineage>
        <taxon>Eukaryota</taxon>
        <taxon>Discoba</taxon>
        <taxon>Heterolobosea</taxon>
        <taxon>Tetramitia</taxon>
        <taxon>Eutetramitia</taxon>
        <taxon>Vahlkampfiidae</taxon>
        <taxon>Naegleria</taxon>
    </lineage>
</organism>
<dbReference type="OrthoDB" id="10423170at2759"/>
<dbReference type="GO" id="GO:0019985">
    <property type="term" value="P:translesion synthesis"/>
    <property type="evidence" value="ECO:0007669"/>
    <property type="project" value="TreeGrafter"/>
</dbReference>
<protein>
    <submittedName>
        <fullName evidence="1">Predicted protein</fullName>
    </submittedName>
</protein>
<evidence type="ECO:0000313" key="1">
    <source>
        <dbReference type="EMBL" id="EFC45806.1"/>
    </source>
</evidence>
<evidence type="ECO:0000313" key="2">
    <source>
        <dbReference type="Proteomes" id="UP000006671"/>
    </source>
</evidence>
<dbReference type="Pfam" id="PF02144">
    <property type="entry name" value="Rad1"/>
    <property type="match status" value="1"/>
</dbReference>
<proteinExistence type="predicted"/>
<dbReference type="VEuPathDB" id="AmoebaDB:NAEGRDRAFT_66232"/>
<dbReference type="GO" id="GO:0043626">
    <property type="term" value="C:PCNA complex"/>
    <property type="evidence" value="ECO:0007669"/>
    <property type="project" value="TreeGrafter"/>
</dbReference>
<dbReference type="GO" id="GO:0030337">
    <property type="term" value="F:DNA polymerase processivity factor activity"/>
    <property type="evidence" value="ECO:0007669"/>
    <property type="project" value="InterPro"/>
</dbReference>
<accession>D2VBI8</accession>
<dbReference type="RefSeq" id="XP_002678550.1">
    <property type="nucleotide sequence ID" value="XM_002678504.1"/>
</dbReference>
<dbReference type="InParanoid" id="D2VBI8"/>
<dbReference type="PANTHER" id="PTHR11352">
    <property type="entry name" value="PROLIFERATING CELL NUCLEAR ANTIGEN"/>
    <property type="match status" value="1"/>
</dbReference>
<dbReference type="EMBL" id="GG738861">
    <property type="protein sequence ID" value="EFC45806.1"/>
    <property type="molecule type" value="Genomic_DNA"/>
</dbReference>
<dbReference type="GeneID" id="8850528"/>
<sequence>MIGCKINDPSLISKVIELMSHFTDLVNFEVSSSSLFIHAVDNYKVVLFEFRLLENQAFVFVNQDQTRRIKLPNFEKHYGINLKIFSQVTKGLKSDDSLYIQFPSNDEASDILLHIKKKNPLRKFTYQLSQFEICDNESYEINDFDQQARVEILMNTQNFSQMIQDLHHLNGNRFRLEVEKRDDFVLTLKTWNEFIKASIDISNGEENVSISISEREEEFVNIGNEYPFKILSVISRASKISDQVLFQVCENGPLGILYGLEGGSFQFFVAPFIPNDDSEDVDD</sequence>
<dbReference type="Gene3D" id="3.70.10.10">
    <property type="match status" value="1"/>
</dbReference>
<dbReference type="InterPro" id="IPR000730">
    <property type="entry name" value="Pr_cel_nuc_antig"/>
</dbReference>
<dbReference type="STRING" id="5762.D2VBI8"/>
<dbReference type="Proteomes" id="UP000006671">
    <property type="component" value="Unassembled WGS sequence"/>
</dbReference>
<keyword evidence="2" id="KW-1185">Reference proteome</keyword>
<dbReference type="OMA" id="DHELETF"/>
<dbReference type="GO" id="GO:0006298">
    <property type="term" value="P:mismatch repair"/>
    <property type="evidence" value="ECO:0007669"/>
    <property type="project" value="TreeGrafter"/>
</dbReference>
<dbReference type="AlphaFoldDB" id="D2VBI8"/>
<gene>
    <name evidence="1" type="ORF">NAEGRDRAFT_66232</name>
</gene>
<reference evidence="1 2" key="1">
    <citation type="journal article" date="2010" name="Cell">
        <title>The genome of Naegleria gruberi illuminates early eukaryotic versatility.</title>
        <authorList>
            <person name="Fritz-Laylin L.K."/>
            <person name="Prochnik S.E."/>
            <person name="Ginger M.L."/>
            <person name="Dacks J.B."/>
            <person name="Carpenter M.L."/>
            <person name="Field M.C."/>
            <person name="Kuo A."/>
            <person name="Paredez A."/>
            <person name="Chapman J."/>
            <person name="Pham J."/>
            <person name="Shu S."/>
            <person name="Neupane R."/>
            <person name="Cipriano M."/>
            <person name="Mancuso J."/>
            <person name="Tu H."/>
            <person name="Salamov A."/>
            <person name="Lindquist E."/>
            <person name="Shapiro H."/>
            <person name="Lucas S."/>
            <person name="Grigoriev I.V."/>
            <person name="Cande W.Z."/>
            <person name="Fulton C."/>
            <person name="Rokhsar D.S."/>
            <person name="Dawson S.C."/>
        </authorList>
    </citation>
    <scope>NUCLEOTIDE SEQUENCE [LARGE SCALE GENOMIC DNA]</scope>
    <source>
        <strain evidence="1 2">NEG-M</strain>
    </source>
</reference>
<dbReference type="GO" id="GO:0003677">
    <property type="term" value="F:DNA binding"/>
    <property type="evidence" value="ECO:0007669"/>
    <property type="project" value="InterPro"/>
</dbReference>
<dbReference type="PANTHER" id="PTHR11352:SF0">
    <property type="entry name" value="PROLIFERATING CELL NUCLEAR ANTIGEN"/>
    <property type="match status" value="1"/>
</dbReference>
<dbReference type="GO" id="GO:0000077">
    <property type="term" value="P:DNA damage checkpoint signaling"/>
    <property type="evidence" value="ECO:0007669"/>
    <property type="project" value="InterPro"/>
</dbReference>
<dbReference type="SUPFAM" id="SSF55979">
    <property type="entry name" value="DNA clamp"/>
    <property type="match status" value="2"/>
</dbReference>
<dbReference type="GO" id="GO:0006272">
    <property type="term" value="P:leading strand elongation"/>
    <property type="evidence" value="ECO:0007669"/>
    <property type="project" value="TreeGrafter"/>
</dbReference>